<protein>
    <submittedName>
        <fullName evidence="3">Response regulator MprA</fullName>
    </submittedName>
</protein>
<feature type="modified residue" description="4-aspartylphosphate" evidence="1">
    <location>
        <position position="56"/>
    </location>
</feature>
<accession>A0A517MHA9</accession>
<dbReference type="PROSITE" id="PS50110">
    <property type="entry name" value="RESPONSE_REGULATORY"/>
    <property type="match status" value="1"/>
</dbReference>
<keyword evidence="4" id="KW-1185">Reference proteome</keyword>
<dbReference type="PANTHER" id="PTHR44520">
    <property type="entry name" value="RESPONSE REGULATOR RCP1-RELATED"/>
    <property type="match status" value="1"/>
</dbReference>
<dbReference type="GO" id="GO:0000160">
    <property type="term" value="P:phosphorelay signal transduction system"/>
    <property type="evidence" value="ECO:0007669"/>
    <property type="project" value="InterPro"/>
</dbReference>
<evidence type="ECO:0000313" key="3">
    <source>
        <dbReference type="EMBL" id="QDS94266.1"/>
    </source>
</evidence>
<dbReference type="InterPro" id="IPR001789">
    <property type="entry name" value="Sig_transdc_resp-reg_receiver"/>
</dbReference>
<dbReference type="AlphaFoldDB" id="A0A517MHA9"/>
<dbReference type="EMBL" id="CP036262">
    <property type="protein sequence ID" value="QDS94266.1"/>
    <property type="molecule type" value="Genomic_DNA"/>
</dbReference>
<dbReference type="RefSeq" id="WP_145352281.1">
    <property type="nucleotide sequence ID" value="NZ_CP036262.1"/>
</dbReference>
<dbReference type="SMART" id="SM00448">
    <property type="entry name" value="REC"/>
    <property type="match status" value="1"/>
</dbReference>
<dbReference type="SUPFAM" id="SSF52172">
    <property type="entry name" value="CheY-like"/>
    <property type="match status" value="1"/>
</dbReference>
<name>A0A517MHA9_9BACT</name>
<proteinExistence type="predicted"/>
<evidence type="ECO:0000259" key="2">
    <source>
        <dbReference type="PROSITE" id="PS50110"/>
    </source>
</evidence>
<dbReference type="KEGG" id="rml:FF011L_30450"/>
<keyword evidence="1" id="KW-0597">Phosphoprotein</keyword>
<dbReference type="PANTHER" id="PTHR44520:SF2">
    <property type="entry name" value="RESPONSE REGULATOR RCP1"/>
    <property type="match status" value="1"/>
</dbReference>
<dbReference type="Pfam" id="PF00072">
    <property type="entry name" value="Response_reg"/>
    <property type="match status" value="1"/>
</dbReference>
<dbReference type="Gene3D" id="3.40.50.2300">
    <property type="match status" value="1"/>
</dbReference>
<gene>
    <name evidence="3" type="primary">mprA_3</name>
    <name evidence="3" type="ORF">FF011L_30450</name>
</gene>
<dbReference type="OrthoDB" id="9786548at2"/>
<dbReference type="InterPro" id="IPR052893">
    <property type="entry name" value="TCS_response_regulator"/>
</dbReference>
<feature type="domain" description="Response regulatory" evidence="2">
    <location>
        <begin position="3"/>
        <end position="124"/>
    </location>
</feature>
<reference evidence="3 4" key="1">
    <citation type="submission" date="2019-02" db="EMBL/GenBank/DDBJ databases">
        <title>Deep-cultivation of Planctomycetes and their phenomic and genomic characterization uncovers novel biology.</title>
        <authorList>
            <person name="Wiegand S."/>
            <person name="Jogler M."/>
            <person name="Boedeker C."/>
            <person name="Pinto D."/>
            <person name="Vollmers J."/>
            <person name="Rivas-Marin E."/>
            <person name="Kohn T."/>
            <person name="Peeters S.H."/>
            <person name="Heuer A."/>
            <person name="Rast P."/>
            <person name="Oberbeckmann S."/>
            <person name="Bunk B."/>
            <person name="Jeske O."/>
            <person name="Meyerdierks A."/>
            <person name="Storesund J.E."/>
            <person name="Kallscheuer N."/>
            <person name="Luecker S."/>
            <person name="Lage O.M."/>
            <person name="Pohl T."/>
            <person name="Merkel B.J."/>
            <person name="Hornburger P."/>
            <person name="Mueller R.-W."/>
            <person name="Bruemmer F."/>
            <person name="Labrenz M."/>
            <person name="Spormann A.M."/>
            <person name="Op den Camp H."/>
            <person name="Overmann J."/>
            <person name="Amann R."/>
            <person name="Jetten M.S.M."/>
            <person name="Mascher T."/>
            <person name="Medema M.H."/>
            <person name="Devos D.P."/>
            <person name="Kaster A.-K."/>
            <person name="Ovreas L."/>
            <person name="Rohde M."/>
            <person name="Galperin M.Y."/>
            <person name="Jogler C."/>
        </authorList>
    </citation>
    <scope>NUCLEOTIDE SEQUENCE [LARGE SCALE GENOMIC DNA]</scope>
    <source>
        <strain evidence="3 4">FF011L</strain>
    </source>
</reference>
<evidence type="ECO:0000256" key="1">
    <source>
        <dbReference type="PROSITE-ProRule" id="PRU00169"/>
    </source>
</evidence>
<sequence length="136" mass="15476">MNTILLIDDDELDQYLCSRVFKRSGLSLNLLTASDGVEALELLSDTERCPDLILLDINMPRMNGLEFLTEFSKFEHRDLPVIVMLTSSDQRSDREAAMKHPAVKDYFLKPLCKEMIEKLVSLVQAAKADVEAKEQE</sequence>
<dbReference type="InterPro" id="IPR011006">
    <property type="entry name" value="CheY-like_superfamily"/>
</dbReference>
<dbReference type="Proteomes" id="UP000320672">
    <property type="component" value="Chromosome"/>
</dbReference>
<organism evidence="3 4">
    <name type="scientific">Roseimaritima multifibrata</name>
    <dbReference type="NCBI Taxonomy" id="1930274"/>
    <lineage>
        <taxon>Bacteria</taxon>
        <taxon>Pseudomonadati</taxon>
        <taxon>Planctomycetota</taxon>
        <taxon>Planctomycetia</taxon>
        <taxon>Pirellulales</taxon>
        <taxon>Pirellulaceae</taxon>
        <taxon>Roseimaritima</taxon>
    </lineage>
</organism>
<evidence type="ECO:0000313" key="4">
    <source>
        <dbReference type="Proteomes" id="UP000320672"/>
    </source>
</evidence>